<dbReference type="EMBL" id="CAKMAB010000005">
    <property type="protein sequence ID" value="CAH1055096.1"/>
    <property type="molecule type" value="Genomic_DNA"/>
</dbReference>
<protein>
    <submittedName>
        <fullName evidence="1">Uncharacterized protein</fullName>
    </submittedName>
</protein>
<organism evidence="1 2">
    <name type="scientific">Paenibacillus pseudetheri</name>
    <dbReference type="NCBI Taxonomy" id="2897682"/>
    <lineage>
        <taxon>Bacteria</taxon>
        <taxon>Bacillati</taxon>
        <taxon>Bacillota</taxon>
        <taxon>Bacilli</taxon>
        <taxon>Bacillales</taxon>
        <taxon>Paenibacillaceae</taxon>
        <taxon>Paenibacillus</taxon>
    </lineage>
</organism>
<keyword evidence="2" id="KW-1185">Reference proteome</keyword>
<evidence type="ECO:0000313" key="2">
    <source>
        <dbReference type="Proteomes" id="UP000838749"/>
    </source>
</evidence>
<dbReference type="Proteomes" id="UP000838749">
    <property type="component" value="Unassembled WGS sequence"/>
</dbReference>
<dbReference type="RefSeq" id="WP_234532344.1">
    <property type="nucleotide sequence ID" value="NZ_CAKMAB010000005.1"/>
</dbReference>
<name>A0ABN8FIM9_9BACL</name>
<gene>
    <name evidence="1" type="ORF">PAECIP111894_01246</name>
</gene>
<sequence length="48" mass="5615">MNRYVVGENVTTPDGKGKVYAYSNNWYTVKLEKHGEIKYYTELQLSKV</sequence>
<comment type="caution">
    <text evidence="1">The sequence shown here is derived from an EMBL/GenBank/DDBJ whole genome shotgun (WGS) entry which is preliminary data.</text>
</comment>
<reference evidence="1" key="1">
    <citation type="submission" date="2021-12" db="EMBL/GenBank/DDBJ databases">
        <authorList>
            <person name="Criscuolo A."/>
        </authorList>
    </citation>
    <scope>NUCLEOTIDE SEQUENCE</scope>
    <source>
        <strain evidence="1">CIP111894</strain>
    </source>
</reference>
<proteinExistence type="predicted"/>
<accession>A0ABN8FIM9</accession>
<evidence type="ECO:0000313" key="1">
    <source>
        <dbReference type="EMBL" id="CAH1055096.1"/>
    </source>
</evidence>